<dbReference type="NCBIfam" id="TIGR00067">
    <property type="entry name" value="glut_race"/>
    <property type="match status" value="1"/>
</dbReference>
<feature type="binding site" evidence="7">
    <location>
        <begin position="40"/>
        <end position="41"/>
    </location>
    <ligand>
        <name>substrate</name>
    </ligand>
</feature>
<dbReference type="InterPro" id="IPR001920">
    <property type="entry name" value="Asp/Glu_race"/>
</dbReference>
<comment type="caution">
    <text evidence="8">The sequence shown here is derived from an EMBL/GenBank/DDBJ whole genome shotgun (WGS) entry which is preliminary data.</text>
</comment>
<dbReference type="PANTHER" id="PTHR21198:SF2">
    <property type="entry name" value="GLUTAMATE RACEMASE"/>
    <property type="match status" value="1"/>
</dbReference>
<dbReference type="SUPFAM" id="SSF53681">
    <property type="entry name" value="Aspartate/glutamate racemase"/>
    <property type="match status" value="2"/>
</dbReference>
<evidence type="ECO:0000256" key="1">
    <source>
        <dbReference type="ARBA" id="ARBA00001602"/>
    </source>
</evidence>
<feature type="active site" description="Proton donor/acceptor" evidence="7">
    <location>
        <position position="190"/>
    </location>
</feature>
<dbReference type="PANTHER" id="PTHR21198">
    <property type="entry name" value="GLUTAMATE RACEMASE"/>
    <property type="match status" value="1"/>
</dbReference>
<evidence type="ECO:0000256" key="2">
    <source>
        <dbReference type="ARBA" id="ARBA00013090"/>
    </source>
</evidence>
<evidence type="ECO:0000313" key="9">
    <source>
        <dbReference type="Proteomes" id="UP001596495"/>
    </source>
</evidence>
<comment type="similarity">
    <text evidence="7">Belongs to the aspartate/glutamate racemases family.</text>
</comment>
<dbReference type="InterPro" id="IPR004391">
    <property type="entry name" value="Glu_race"/>
</dbReference>
<name>A0ABW2R6S9_9BURK</name>
<dbReference type="Gene3D" id="3.40.50.1860">
    <property type="match status" value="2"/>
</dbReference>
<dbReference type="Pfam" id="PF01177">
    <property type="entry name" value="Asp_Glu_race"/>
    <property type="match status" value="1"/>
</dbReference>
<dbReference type="InterPro" id="IPR018187">
    <property type="entry name" value="Asp/Glu_racemase_AS_1"/>
</dbReference>
<protein>
    <recommendedName>
        <fullName evidence="2 7">Glutamate racemase</fullName>
        <ecNumber evidence="2 7">5.1.1.3</ecNumber>
    </recommendedName>
</protein>
<dbReference type="EC" id="5.1.1.3" evidence="2 7"/>
<accession>A0ABW2R6S9</accession>
<keyword evidence="3 7" id="KW-0133">Cell shape</keyword>
<organism evidence="8 9">
    <name type="scientific">Hydrogenophaga bisanensis</name>
    <dbReference type="NCBI Taxonomy" id="439611"/>
    <lineage>
        <taxon>Bacteria</taxon>
        <taxon>Pseudomonadati</taxon>
        <taxon>Pseudomonadota</taxon>
        <taxon>Betaproteobacteria</taxon>
        <taxon>Burkholderiales</taxon>
        <taxon>Comamonadaceae</taxon>
        <taxon>Hydrogenophaga</taxon>
    </lineage>
</organism>
<comment type="pathway">
    <text evidence="7">Cell wall biogenesis; peptidoglycan biosynthesis.</text>
</comment>
<evidence type="ECO:0000256" key="3">
    <source>
        <dbReference type="ARBA" id="ARBA00022960"/>
    </source>
</evidence>
<feature type="active site" description="Proton donor/acceptor" evidence="7">
    <location>
        <position position="72"/>
    </location>
</feature>
<dbReference type="GO" id="GO:0008881">
    <property type="term" value="F:glutamate racemase activity"/>
    <property type="evidence" value="ECO:0007669"/>
    <property type="project" value="UniProtKB-EC"/>
</dbReference>
<evidence type="ECO:0000313" key="8">
    <source>
        <dbReference type="EMBL" id="MFC7433084.1"/>
    </source>
</evidence>
<dbReference type="PROSITE" id="PS00923">
    <property type="entry name" value="ASP_GLU_RACEMASE_1"/>
    <property type="match status" value="1"/>
</dbReference>
<feature type="binding site" evidence="7">
    <location>
        <begin position="73"/>
        <end position="74"/>
    </location>
    <ligand>
        <name>substrate</name>
    </ligand>
</feature>
<sequence length="269" mass="28984">MKTVCVFDSGVGGLSVLRALLADMPEVRFIYLADSAHAPYGERGADWVRQRSERIVNRLRESFAPDAIVVACNTATALAIDHLRQAHHDLPFIGVEPALKPAALQSRTGQVGVMATRGTLGSERFAALRQRLEHHGQPPVDFHCVACDGLADAIERDDQAAIETLCRHYVGDIMGMAPAGQPVDTLVLGCTHYPFATEPLRASAGPGVRLVETGVPVARRTREVLRLTALSPTRPAQSATLLTTGQPAALAHLAQRWLGLPLQPQTWAC</sequence>
<gene>
    <name evidence="7 8" type="primary">murI</name>
    <name evidence="8" type="ORF">ACFQNJ_00990</name>
</gene>
<dbReference type="EMBL" id="JBHTBX010000001">
    <property type="protein sequence ID" value="MFC7433084.1"/>
    <property type="molecule type" value="Genomic_DNA"/>
</dbReference>
<keyword evidence="5 7" id="KW-0413">Isomerase</keyword>
<keyword evidence="9" id="KW-1185">Reference proteome</keyword>
<evidence type="ECO:0000256" key="5">
    <source>
        <dbReference type="ARBA" id="ARBA00023235"/>
    </source>
</evidence>
<comment type="function">
    <text evidence="7">Provides the (R)-glutamate required for cell wall biosynthesis.</text>
</comment>
<proteinExistence type="inferred from homology"/>
<dbReference type="RefSeq" id="WP_382253154.1">
    <property type="nucleotide sequence ID" value="NZ_JBHTBX010000001.1"/>
</dbReference>
<dbReference type="InterPro" id="IPR015942">
    <property type="entry name" value="Asp/Glu/hydantoin_racemase"/>
</dbReference>
<keyword evidence="6 7" id="KW-0961">Cell wall biogenesis/degradation</keyword>
<dbReference type="Proteomes" id="UP001596495">
    <property type="component" value="Unassembled WGS sequence"/>
</dbReference>
<feature type="binding site" evidence="7">
    <location>
        <begin position="8"/>
        <end position="9"/>
    </location>
    <ligand>
        <name>substrate</name>
    </ligand>
</feature>
<feature type="binding site" evidence="7">
    <location>
        <begin position="191"/>
        <end position="192"/>
    </location>
    <ligand>
        <name>substrate</name>
    </ligand>
</feature>
<keyword evidence="4 7" id="KW-0573">Peptidoglycan synthesis</keyword>
<evidence type="ECO:0000256" key="7">
    <source>
        <dbReference type="HAMAP-Rule" id="MF_00258"/>
    </source>
</evidence>
<dbReference type="HAMAP" id="MF_00258">
    <property type="entry name" value="Glu_racemase"/>
    <property type="match status" value="1"/>
</dbReference>
<comment type="catalytic activity">
    <reaction evidence="1 7">
        <text>L-glutamate = D-glutamate</text>
        <dbReference type="Rhea" id="RHEA:12813"/>
        <dbReference type="ChEBI" id="CHEBI:29985"/>
        <dbReference type="ChEBI" id="CHEBI:29986"/>
        <dbReference type="EC" id="5.1.1.3"/>
    </reaction>
</comment>
<evidence type="ECO:0000256" key="6">
    <source>
        <dbReference type="ARBA" id="ARBA00023316"/>
    </source>
</evidence>
<evidence type="ECO:0000256" key="4">
    <source>
        <dbReference type="ARBA" id="ARBA00022984"/>
    </source>
</evidence>
<reference evidence="9" key="1">
    <citation type="journal article" date="2019" name="Int. J. Syst. Evol. Microbiol.">
        <title>The Global Catalogue of Microorganisms (GCM) 10K type strain sequencing project: providing services to taxonomists for standard genome sequencing and annotation.</title>
        <authorList>
            <consortium name="The Broad Institute Genomics Platform"/>
            <consortium name="The Broad Institute Genome Sequencing Center for Infectious Disease"/>
            <person name="Wu L."/>
            <person name="Ma J."/>
        </authorList>
    </citation>
    <scope>NUCLEOTIDE SEQUENCE [LARGE SCALE GENOMIC DNA]</scope>
    <source>
        <strain evidence="9">CCUG 54518</strain>
    </source>
</reference>